<sequence>MPEGRGHSPLSLLCCSMSDTLPREGGSEAPPLVWDPYPSPPSSGRGRVSLPSGDKRNLTRYTAEHYEDDEASEHHTKRARPHAAARSAVLTPPSTRGRRMGDRLGLHGPGGAAGRGYPPSTSRHARSGSDSVFGTWLESESDPDTPGPYRRAQRFHAPHFDSYPVRDAAHNPFLEGGPADVGFTGPHAHRARVRAALAPPKESGKALFVFRGQRVVRSEFDTSSSTEAGMLHSPIKPRLLFPGNATRARHAVPRRNAVSDDEELPSRTLARPRGLFTEELEARARAAEQPHDAPQPVADPDALWLSTMESAKVRAHPHAPQPVPQQNASLLAKLEQVDWSEDEDD</sequence>
<organism evidence="2 3">
    <name type="scientific">Malassezia furfur</name>
    <name type="common">Pityriasis versicolor infection agent</name>
    <name type="synonym">Pityrosporum furfur</name>
    <dbReference type="NCBI Taxonomy" id="55194"/>
    <lineage>
        <taxon>Eukaryota</taxon>
        <taxon>Fungi</taxon>
        <taxon>Dikarya</taxon>
        <taxon>Basidiomycota</taxon>
        <taxon>Ustilaginomycotina</taxon>
        <taxon>Malasseziomycetes</taxon>
        <taxon>Malasseziales</taxon>
        <taxon>Malasseziaceae</taxon>
        <taxon>Malassezia</taxon>
    </lineage>
</organism>
<dbReference type="EMBL" id="CP046234">
    <property type="protein sequence ID" value="WFD47025.1"/>
    <property type="molecule type" value="Genomic_DNA"/>
</dbReference>
<keyword evidence="3" id="KW-1185">Reference proteome</keyword>
<feature type="region of interest" description="Disordered" evidence="1">
    <location>
        <begin position="308"/>
        <end position="329"/>
    </location>
</feature>
<protein>
    <submittedName>
        <fullName evidence="2">Uncharacterized protein</fullName>
    </submittedName>
</protein>
<evidence type="ECO:0000313" key="2">
    <source>
        <dbReference type="EMBL" id="WFD47025.1"/>
    </source>
</evidence>
<feature type="region of interest" description="Disordered" evidence="1">
    <location>
        <begin position="283"/>
        <end position="302"/>
    </location>
</feature>
<reference evidence="2 3" key="1">
    <citation type="journal article" date="2020" name="Elife">
        <title>Loss of centromere function drives karyotype evolution in closely related Malassezia species.</title>
        <authorList>
            <person name="Sankaranarayanan S.R."/>
            <person name="Ianiri G."/>
            <person name="Coelho M.A."/>
            <person name="Reza M.H."/>
            <person name="Thimmappa B.C."/>
            <person name="Ganguly P."/>
            <person name="Vadnala R.N."/>
            <person name="Sun S."/>
            <person name="Siddharthan R."/>
            <person name="Tellgren-Roth C."/>
            <person name="Dawson T.L."/>
            <person name="Heitman J."/>
            <person name="Sanyal K."/>
        </authorList>
    </citation>
    <scope>NUCLEOTIDE SEQUENCE [LARGE SCALE GENOMIC DNA]</scope>
    <source>
        <strain evidence="2">CBS14141</strain>
    </source>
</reference>
<gene>
    <name evidence="2" type="ORF">GLX27_001671</name>
</gene>
<feature type="region of interest" description="Disordered" evidence="1">
    <location>
        <begin position="1"/>
        <end position="152"/>
    </location>
</feature>
<name>A0ABY8EQJ3_MALFU</name>
<feature type="compositionally biased region" description="Low complexity" evidence="1">
    <location>
        <begin position="42"/>
        <end position="52"/>
    </location>
</feature>
<proteinExistence type="predicted"/>
<feature type="compositionally biased region" description="Basic and acidic residues" evidence="1">
    <location>
        <begin position="53"/>
        <end position="65"/>
    </location>
</feature>
<evidence type="ECO:0000256" key="1">
    <source>
        <dbReference type="SAM" id="MobiDB-lite"/>
    </source>
</evidence>
<dbReference type="Proteomes" id="UP000818624">
    <property type="component" value="Chromosome 1"/>
</dbReference>
<accession>A0ABY8EQJ3</accession>
<evidence type="ECO:0000313" key="3">
    <source>
        <dbReference type="Proteomes" id="UP000818624"/>
    </source>
</evidence>